<feature type="transmembrane region" description="Helical" evidence="6">
    <location>
        <begin position="579"/>
        <end position="598"/>
    </location>
</feature>
<organism evidence="8 9">
    <name type="scientific">Rudaeicoccus suwonensis</name>
    <dbReference type="NCBI Taxonomy" id="657409"/>
    <lineage>
        <taxon>Bacteria</taxon>
        <taxon>Bacillati</taxon>
        <taxon>Actinomycetota</taxon>
        <taxon>Actinomycetes</taxon>
        <taxon>Micrococcales</taxon>
        <taxon>Dermacoccaceae</taxon>
        <taxon>Rudaeicoccus</taxon>
    </lineage>
</organism>
<dbReference type="AlphaFoldDB" id="A0A561E445"/>
<reference evidence="8 9" key="1">
    <citation type="submission" date="2019-06" db="EMBL/GenBank/DDBJ databases">
        <title>Sequencing the genomes of 1000 actinobacteria strains.</title>
        <authorList>
            <person name="Klenk H.-P."/>
        </authorList>
    </citation>
    <scope>NUCLEOTIDE SEQUENCE [LARGE SCALE GENOMIC DNA]</scope>
    <source>
        <strain evidence="8 9">DSM 19560</strain>
    </source>
</reference>
<keyword evidence="3 6" id="KW-0812">Transmembrane</keyword>
<evidence type="ECO:0000313" key="8">
    <source>
        <dbReference type="EMBL" id="TWE10378.1"/>
    </source>
</evidence>
<sequence>MAAWLSRIGRGSSRHPWRVIATWVLVLAGVVVAAGALGKPMTDTYSVSGLSSISTLNKVNAEFGGSSTTGEIVFAAPEGQHLTAQDAATIGHLTHTVASFHGVTSAADPFTTSPRTISPDGRIGFISVGLTNQANVSTQVTSAITSAQTSDPHLRIVASSELVPVPDGGNTEGISLLVGFVVLLITFGALYAAGLPLLTSVIGLGVSLESVHLATSLVSLNSIATVLATLLGLATGIDYSLFIVNRHRRQVKDGMDVRDSIALATGTAGSAVVFAAATVIIALAGLAVIRIQFLTQMGLAGAFAVLVAMLMSLTLTPALLRLIGPRVLSRRARRRMADPTRPTKAAPGRIAARWVSLMTRRPMAALVTAVVVLGAIAIPALSMRTSLTNDGQYAASTAARQAYDLRAEGFGEGINGPLEVLATYPSAATSADATALTHRLKGIADVAEVFVTGVKGDTVLATVLPSSGPSDQATINLVTTLRSSTTTADLPGAPQVETTGNTAVDIDISAKVMAAFPMYLGLIVGLAFLLLMVVFRSILVPLKATAGFVLSLLATLGGVTAMAQWGWGAGLLHLTPSPLLCFLPVIVTGVLFGLSMDYEMFLVSGMREHVAHGVAPRQALTRGFAAAAGVVIAAGAIMISVFGGGSFGSDPTTQVIAFALALGVILDVFVVRMVFVPAVLALLGRHAWWMPRWLDRILPDLDVEGTSLTRPSTQRRSGVELTPVS</sequence>
<accession>A0A561E445</accession>
<evidence type="ECO:0000313" key="9">
    <source>
        <dbReference type="Proteomes" id="UP000318297"/>
    </source>
</evidence>
<dbReference type="GO" id="GO:0005886">
    <property type="term" value="C:plasma membrane"/>
    <property type="evidence" value="ECO:0007669"/>
    <property type="project" value="UniProtKB-SubCell"/>
</dbReference>
<dbReference type="PROSITE" id="PS50156">
    <property type="entry name" value="SSD"/>
    <property type="match status" value="1"/>
</dbReference>
<dbReference type="OrthoDB" id="7051771at2"/>
<keyword evidence="5 6" id="KW-0472">Membrane</keyword>
<protein>
    <submittedName>
        <fullName evidence="8">RND superfamily putative drug exporter</fullName>
    </submittedName>
</protein>
<feature type="transmembrane region" description="Helical" evidence="6">
    <location>
        <begin position="176"/>
        <end position="198"/>
    </location>
</feature>
<dbReference type="InterPro" id="IPR000731">
    <property type="entry name" value="SSD"/>
</dbReference>
<feature type="transmembrane region" description="Helical" evidence="6">
    <location>
        <begin position="20"/>
        <end position="38"/>
    </location>
</feature>
<evidence type="ECO:0000256" key="2">
    <source>
        <dbReference type="ARBA" id="ARBA00022475"/>
    </source>
</evidence>
<dbReference type="RefSeq" id="WP_145229295.1">
    <property type="nucleotide sequence ID" value="NZ_VIVQ01000002.1"/>
</dbReference>
<feature type="transmembrane region" description="Helical" evidence="6">
    <location>
        <begin position="363"/>
        <end position="381"/>
    </location>
</feature>
<dbReference type="EMBL" id="VIVQ01000002">
    <property type="protein sequence ID" value="TWE10378.1"/>
    <property type="molecule type" value="Genomic_DNA"/>
</dbReference>
<gene>
    <name evidence="8" type="ORF">BKA23_2738</name>
</gene>
<feature type="transmembrane region" description="Helical" evidence="6">
    <location>
        <begin position="516"/>
        <end position="535"/>
    </location>
</feature>
<dbReference type="PANTHER" id="PTHR33406">
    <property type="entry name" value="MEMBRANE PROTEIN MJ1562-RELATED"/>
    <property type="match status" value="1"/>
</dbReference>
<feature type="transmembrane region" description="Helical" evidence="6">
    <location>
        <begin position="547"/>
        <end position="567"/>
    </location>
</feature>
<keyword evidence="4 6" id="KW-1133">Transmembrane helix</keyword>
<keyword evidence="2" id="KW-1003">Cell membrane</keyword>
<feature type="transmembrane region" description="Helical" evidence="6">
    <location>
        <begin position="619"/>
        <end position="643"/>
    </location>
</feature>
<dbReference type="Pfam" id="PF03176">
    <property type="entry name" value="MMPL"/>
    <property type="match status" value="2"/>
</dbReference>
<evidence type="ECO:0000256" key="1">
    <source>
        <dbReference type="ARBA" id="ARBA00004651"/>
    </source>
</evidence>
<dbReference type="PANTHER" id="PTHR33406:SF13">
    <property type="entry name" value="MEMBRANE PROTEIN YDFJ"/>
    <property type="match status" value="1"/>
</dbReference>
<feature type="transmembrane region" description="Helical" evidence="6">
    <location>
        <begin position="655"/>
        <end position="683"/>
    </location>
</feature>
<keyword evidence="9" id="KW-1185">Reference proteome</keyword>
<comment type="subcellular location">
    <subcellularLocation>
        <location evidence="1">Cell membrane</location>
        <topology evidence="1">Multi-pass membrane protein</topology>
    </subcellularLocation>
</comment>
<evidence type="ECO:0000256" key="5">
    <source>
        <dbReference type="ARBA" id="ARBA00023136"/>
    </source>
</evidence>
<dbReference type="InterPro" id="IPR004869">
    <property type="entry name" value="MMPL_dom"/>
</dbReference>
<feature type="transmembrane region" description="Helical" evidence="6">
    <location>
        <begin position="218"/>
        <end position="241"/>
    </location>
</feature>
<dbReference type="InterPro" id="IPR050545">
    <property type="entry name" value="Mycobact_MmpL"/>
</dbReference>
<feature type="transmembrane region" description="Helical" evidence="6">
    <location>
        <begin position="301"/>
        <end position="324"/>
    </location>
</feature>
<name>A0A561E445_9MICO</name>
<evidence type="ECO:0000259" key="7">
    <source>
        <dbReference type="PROSITE" id="PS50156"/>
    </source>
</evidence>
<dbReference type="SUPFAM" id="SSF82866">
    <property type="entry name" value="Multidrug efflux transporter AcrB transmembrane domain"/>
    <property type="match status" value="2"/>
</dbReference>
<feature type="transmembrane region" description="Helical" evidence="6">
    <location>
        <begin position="261"/>
        <end position="289"/>
    </location>
</feature>
<feature type="domain" description="SSD" evidence="7">
    <location>
        <begin position="218"/>
        <end position="322"/>
    </location>
</feature>
<comment type="caution">
    <text evidence="8">The sequence shown here is derived from an EMBL/GenBank/DDBJ whole genome shotgun (WGS) entry which is preliminary data.</text>
</comment>
<evidence type="ECO:0000256" key="4">
    <source>
        <dbReference type="ARBA" id="ARBA00022989"/>
    </source>
</evidence>
<dbReference type="Gene3D" id="1.20.1640.10">
    <property type="entry name" value="Multidrug efflux transporter AcrB transmembrane domain"/>
    <property type="match status" value="2"/>
</dbReference>
<evidence type="ECO:0000256" key="3">
    <source>
        <dbReference type="ARBA" id="ARBA00022692"/>
    </source>
</evidence>
<evidence type="ECO:0000256" key="6">
    <source>
        <dbReference type="SAM" id="Phobius"/>
    </source>
</evidence>
<dbReference type="Proteomes" id="UP000318297">
    <property type="component" value="Unassembled WGS sequence"/>
</dbReference>
<proteinExistence type="predicted"/>